<reference evidence="3 4" key="1">
    <citation type="journal article" date="2015" name="Genome Announc.">
        <title>Expanding the biotechnology potential of lactobacilli through comparative genomics of 213 strains and associated genera.</title>
        <authorList>
            <person name="Sun Z."/>
            <person name="Harris H.M."/>
            <person name="McCann A."/>
            <person name="Guo C."/>
            <person name="Argimon S."/>
            <person name="Zhang W."/>
            <person name="Yang X."/>
            <person name="Jeffery I.B."/>
            <person name="Cooney J.C."/>
            <person name="Kagawa T.F."/>
            <person name="Liu W."/>
            <person name="Song Y."/>
            <person name="Salvetti E."/>
            <person name="Wrobel A."/>
            <person name="Rasinkangas P."/>
            <person name="Parkhill J."/>
            <person name="Rea M.C."/>
            <person name="O'Sullivan O."/>
            <person name="Ritari J."/>
            <person name="Douillard F.P."/>
            <person name="Paul Ross R."/>
            <person name="Yang R."/>
            <person name="Briner A.E."/>
            <person name="Felis G.E."/>
            <person name="de Vos W.M."/>
            <person name="Barrangou R."/>
            <person name="Klaenhammer T.R."/>
            <person name="Caufield P.W."/>
            <person name="Cui Y."/>
            <person name="Zhang H."/>
            <person name="O'Toole P.W."/>
        </authorList>
    </citation>
    <scope>NUCLEOTIDE SEQUENCE [LARGE SCALE GENOMIC DNA]</scope>
    <source>
        <strain evidence="3 4">DSM 19674</strain>
    </source>
</reference>
<name>A0A0R1KU85_9LACO</name>
<dbReference type="NCBIfam" id="NF033563">
    <property type="entry name" value="transpos_IS30"/>
    <property type="match status" value="1"/>
</dbReference>
<dbReference type="GO" id="GO:0004803">
    <property type="term" value="F:transposase activity"/>
    <property type="evidence" value="ECO:0007669"/>
    <property type="project" value="TreeGrafter"/>
</dbReference>
<gene>
    <name evidence="3" type="ORF">FC78_GL001113</name>
</gene>
<dbReference type="PATRIC" id="fig|1423788.3.peg.1144"/>
<dbReference type="STRING" id="1423788.FC78_GL001113"/>
<dbReference type="GO" id="GO:0006310">
    <property type="term" value="P:DNA recombination"/>
    <property type="evidence" value="ECO:0007669"/>
    <property type="project" value="UniProtKB-KW"/>
</dbReference>
<dbReference type="EMBL" id="AZDY01000029">
    <property type="protein sequence ID" value="KRK84105.1"/>
    <property type="molecule type" value="Genomic_DNA"/>
</dbReference>
<keyword evidence="1" id="KW-0233">DNA recombination</keyword>
<sequence length="207" mass="24409">MPQTKNTMSCHYQQLNEVQHKAIETLLKLKWSYRKIAQYLCCNVSTISREIKRGSTRQIGPNKKPYVIYFAETGQSIHEKRRQACHSVDWRVKAPLFFELLQEELRKKYRVHSVDSFVNWFKIHRPKLPYPSTPTVYRYIDAGLLMIKNSDLLAKLRRRVRGSYRKHARLNKHILGQSIENRPPEANKSLKIGHWEGDLVKGKRVAI</sequence>
<dbReference type="InterPro" id="IPR051917">
    <property type="entry name" value="Transposase-Integrase"/>
</dbReference>
<evidence type="ECO:0000259" key="2">
    <source>
        <dbReference type="Pfam" id="PF13936"/>
    </source>
</evidence>
<dbReference type="GO" id="GO:0032196">
    <property type="term" value="P:transposition"/>
    <property type="evidence" value="ECO:0007669"/>
    <property type="project" value="TreeGrafter"/>
</dbReference>
<comment type="caution">
    <text evidence="3">The sequence shown here is derived from an EMBL/GenBank/DDBJ whole genome shotgun (WGS) entry which is preliminary data.</text>
</comment>
<dbReference type="InterPro" id="IPR025246">
    <property type="entry name" value="IS30-like_HTH"/>
</dbReference>
<dbReference type="Proteomes" id="UP000051515">
    <property type="component" value="Unassembled WGS sequence"/>
</dbReference>
<keyword evidence="4" id="KW-1185">Reference proteome</keyword>
<evidence type="ECO:0000313" key="3">
    <source>
        <dbReference type="EMBL" id="KRK84105.1"/>
    </source>
</evidence>
<accession>A0A0R1KU85</accession>
<organism evidence="3 4">
    <name type="scientific">Companilactobacillus bobalius DSM 19674</name>
    <dbReference type="NCBI Taxonomy" id="1423788"/>
    <lineage>
        <taxon>Bacteria</taxon>
        <taxon>Bacillati</taxon>
        <taxon>Bacillota</taxon>
        <taxon>Bacilli</taxon>
        <taxon>Lactobacillales</taxon>
        <taxon>Lactobacillaceae</taxon>
        <taxon>Companilactobacillus</taxon>
        <taxon>Companilactobacillus bobalius</taxon>
    </lineage>
</organism>
<evidence type="ECO:0000313" key="4">
    <source>
        <dbReference type="Proteomes" id="UP000051515"/>
    </source>
</evidence>
<evidence type="ECO:0000256" key="1">
    <source>
        <dbReference type="ARBA" id="ARBA00023172"/>
    </source>
</evidence>
<dbReference type="Pfam" id="PF13936">
    <property type="entry name" value="HTH_38"/>
    <property type="match status" value="1"/>
</dbReference>
<dbReference type="GO" id="GO:0005829">
    <property type="term" value="C:cytosol"/>
    <property type="evidence" value="ECO:0007669"/>
    <property type="project" value="TreeGrafter"/>
</dbReference>
<dbReference type="PANTHER" id="PTHR10948">
    <property type="entry name" value="TRANSPOSASE"/>
    <property type="match status" value="1"/>
</dbReference>
<protein>
    <submittedName>
        <fullName evidence="3">Integrase core domain protein</fullName>
    </submittedName>
</protein>
<feature type="domain" description="Transposase IS30-like HTH" evidence="2">
    <location>
        <begin position="12"/>
        <end position="54"/>
    </location>
</feature>
<proteinExistence type="predicted"/>
<dbReference type="InterPro" id="IPR053392">
    <property type="entry name" value="Transposase_IS30-like"/>
</dbReference>
<dbReference type="AlphaFoldDB" id="A0A0R1KU85"/>
<dbReference type="PANTHER" id="PTHR10948:SF23">
    <property type="entry name" value="TRANSPOSASE INSI FOR INSERTION SEQUENCE ELEMENT IS30A-RELATED"/>
    <property type="match status" value="1"/>
</dbReference>